<dbReference type="EMBL" id="CP048268">
    <property type="protein sequence ID" value="QYN53274.1"/>
    <property type="molecule type" value="Genomic_DNA"/>
</dbReference>
<dbReference type="Proteomes" id="UP000826550">
    <property type="component" value="Chromosome"/>
</dbReference>
<dbReference type="RefSeq" id="WP_103752428.1">
    <property type="nucleotide sequence ID" value="NZ_CP048268.1"/>
</dbReference>
<dbReference type="InterPro" id="IPR041492">
    <property type="entry name" value="HAD_2"/>
</dbReference>
<keyword evidence="2" id="KW-1185">Reference proteome</keyword>
<evidence type="ECO:0000313" key="2">
    <source>
        <dbReference type="Proteomes" id="UP000826550"/>
    </source>
</evidence>
<dbReference type="PANTHER" id="PTHR43434:SF1">
    <property type="entry name" value="PHOSPHOGLYCOLATE PHOSPHATASE"/>
    <property type="match status" value="1"/>
</dbReference>
<dbReference type="Gene3D" id="3.40.50.1000">
    <property type="entry name" value="HAD superfamily/HAD-like"/>
    <property type="match status" value="1"/>
</dbReference>
<dbReference type="InterPro" id="IPR050155">
    <property type="entry name" value="HAD-like_hydrolase_sf"/>
</dbReference>
<accession>A0ABX8W6R2</accession>
<dbReference type="GO" id="GO:0016787">
    <property type="term" value="F:hydrolase activity"/>
    <property type="evidence" value="ECO:0007669"/>
    <property type="project" value="UniProtKB-KW"/>
</dbReference>
<proteinExistence type="predicted"/>
<gene>
    <name evidence="1" type="ORF">GYM71_07535</name>
</gene>
<evidence type="ECO:0000313" key="1">
    <source>
        <dbReference type="EMBL" id="QYN53274.1"/>
    </source>
</evidence>
<keyword evidence="1" id="KW-0378">Hydrolase</keyword>
<dbReference type="CDD" id="cd01427">
    <property type="entry name" value="HAD_like"/>
    <property type="match status" value="1"/>
</dbReference>
<sequence>MGKFDSLIFVPEGAILNEGVAERNALRQTLDEVASGFGPKQRIQYAELLSQIKFLTFSDRIELVLQTFCRHELYSARKIFYQKMKEQKQLVKDVGLFLGELSDMDDQIKLILCSKEDRETISSRLDESELLNCFSAVYTQDDFVQRLPNEEVLTTIVQEQNLDPATCLVIGTDLADDIQGAENAGLASLWIAPRNIKTPIHPNPTIHLTTLSDLLFYLELS</sequence>
<name>A0ABX8W6R2_9LACO</name>
<dbReference type="PANTHER" id="PTHR43434">
    <property type="entry name" value="PHOSPHOGLYCOLATE PHOSPHATASE"/>
    <property type="match status" value="1"/>
</dbReference>
<dbReference type="SUPFAM" id="SSF56784">
    <property type="entry name" value="HAD-like"/>
    <property type="match status" value="1"/>
</dbReference>
<reference evidence="1 2" key="1">
    <citation type="submission" date="2020-01" db="EMBL/GenBank/DDBJ databases">
        <title>Vast differences in strain-level diversity in the gut microbiota of two closely related honey bee species.</title>
        <authorList>
            <person name="Ellegaard K.M."/>
            <person name="Suenami S."/>
            <person name="Miyazaki R."/>
            <person name="Engel P."/>
        </authorList>
    </citation>
    <scope>NUCLEOTIDE SEQUENCE [LARGE SCALE GENOMIC DNA]</scope>
    <source>
        <strain evidence="1 2">ESL0416</strain>
    </source>
</reference>
<dbReference type="InterPro" id="IPR036412">
    <property type="entry name" value="HAD-like_sf"/>
</dbReference>
<dbReference type="InterPro" id="IPR023214">
    <property type="entry name" value="HAD_sf"/>
</dbReference>
<dbReference type="Pfam" id="PF13419">
    <property type="entry name" value="HAD_2"/>
    <property type="match status" value="1"/>
</dbReference>
<protein>
    <submittedName>
        <fullName evidence="1">HAD family hydrolase</fullName>
    </submittedName>
</protein>
<organism evidence="1 2">
    <name type="scientific">Lactobacillus panisapium</name>
    <dbReference type="NCBI Taxonomy" id="2012495"/>
    <lineage>
        <taxon>Bacteria</taxon>
        <taxon>Bacillati</taxon>
        <taxon>Bacillota</taxon>
        <taxon>Bacilli</taxon>
        <taxon>Lactobacillales</taxon>
        <taxon>Lactobacillaceae</taxon>
        <taxon>Lactobacillus</taxon>
    </lineage>
</organism>